<keyword evidence="6" id="KW-0119">Carbohydrate metabolism</keyword>
<dbReference type="Pfam" id="PF02446">
    <property type="entry name" value="Glyco_hydro_77"/>
    <property type="match status" value="1"/>
</dbReference>
<evidence type="ECO:0000256" key="2">
    <source>
        <dbReference type="ARBA" id="ARBA00005684"/>
    </source>
</evidence>
<keyword evidence="4" id="KW-0328">Glycosyltransferase</keyword>
<dbReference type="AlphaFoldDB" id="A0A811SIS7"/>
<dbReference type="GO" id="GO:0004134">
    <property type="term" value="F:4-alpha-glucanotransferase activity"/>
    <property type="evidence" value="ECO:0007669"/>
    <property type="project" value="UniProtKB-EC"/>
</dbReference>
<evidence type="ECO:0000256" key="6">
    <source>
        <dbReference type="ARBA" id="ARBA00023277"/>
    </source>
</evidence>
<evidence type="ECO:0000256" key="8">
    <source>
        <dbReference type="ARBA" id="ARBA00031501"/>
    </source>
</evidence>
<name>A0A811SIS7_9POAL</name>
<evidence type="ECO:0000256" key="1">
    <source>
        <dbReference type="ARBA" id="ARBA00000439"/>
    </source>
</evidence>
<reference evidence="9" key="1">
    <citation type="submission" date="2020-10" db="EMBL/GenBank/DDBJ databases">
        <authorList>
            <person name="Han B."/>
            <person name="Lu T."/>
            <person name="Zhao Q."/>
            <person name="Huang X."/>
            <person name="Zhao Y."/>
        </authorList>
    </citation>
    <scope>NUCLEOTIDE SEQUENCE</scope>
</reference>
<dbReference type="InterPro" id="IPR017853">
    <property type="entry name" value="GH"/>
</dbReference>
<evidence type="ECO:0000256" key="3">
    <source>
        <dbReference type="ARBA" id="ARBA00012560"/>
    </source>
</evidence>
<evidence type="ECO:0000256" key="7">
    <source>
        <dbReference type="ARBA" id="ARBA00031423"/>
    </source>
</evidence>
<dbReference type="EC" id="2.4.1.25" evidence="3"/>
<evidence type="ECO:0000256" key="4">
    <source>
        <dbReference type="ARBA" id="ARBA00022676"/>
    </source>
</evidence>
<dbReference type="Gene3D" id="3.20.20.80">
    <property type="entry name" value="Glycosidases"/>
    <property type="match status" value="1"/>
</dbReference>
<dbReference type="PANTHER" id="PTHR32438:SF5">
    <property type="entry name" value="4-ALPHA-GLUCANOTRANSFERASE DPE1, CHLOROPLASTIC_AMYLOPLASTIC"/>
    <property type="match status" value="1"/>
</dbReference>
<dbReference type="Proteomes" id="UP000604825">
    <property type="component" value="Unassembled WGS sequence"/>
</dbReference>
<dbReference type="GO" id="GO:0005975">
    <property type="term" value="P:carbohydrate metabolic process"/>
    <property type="evidence" value="ECO:0007669"/>
    <property type="project" value="InterPro"/>
</dbReference>
<comment type="caution">
    <text evidence="9">The sequence shown here is derived from an EMBL/GenBank/DDBJ whole genome shotgun (WGS) entry which is preliminary data.</text>
</comment>
<accession>A0A811SIS7</accession>
<dbReference type="EMBL" id="CAJGYO010000253">
    <property type="protein sequence ID" value="CAD6341602.1"/>
    <property type="molecule type" value="Genomic_DNA"/>
</dbReference>
<dbReference type="OrthoDB" id="6123450at2759"/>
<comment type="similarity">
    <text evidence="2">Belongs to the disproportionating enzyme family.</text>
</comment>
<dbReference type="SUPFAM" id="SSF51445">
    <property type="entry name" value="(Trans)glycosidases"/>
    <property type="match status" value="1"/>
</dbReference>
<protein>
    <recommendedName>
        <fullName evidence="3">4-alpha-glucanotransferase</fullName>
        <ecNumber evidence="3">2.4.1.25</ecNumber>
    </recommendedName>
    <alternativeName>
        <fullName evidence="7">Amylomaltase</fullName>
    </alternativeName>
    <alternativeName>
        <fullName evidence="8">Disproportionating enzyme</fullName>
    </alternativeName>
</protein>
<dbReference type="PANTHER" id="PTHR32438">
    <property type="entry name" value="4-ALPHA-GLUCANOTRANSFERASE DPE1, CHLOROPLASTIC/AMYLOPLASTIC"/>
    <property type="match status" value="1"/>
</dbReference>
<comment type="catalytic activity">
    <reaction evidence="1">
        <text>Transfers a segment of a (1-&gt;4)-alpha-D-glucan to a new position in an acceptor, which may be glucose or a (1-&gt;4)-alpha-D-glucan.</text>
        <dbReference type="EC" id="2.4.1.25"/>
    </reaction>
</comment>
<dbReference type="InterPro" id="IPR003385">
    <property type="entry name" value="Glyco_hydro_77"/>
</dbReference>
<organism evidence="9 10">
    <name type="scientific">Miscanthus lutarioriparius</name>
    <dbReference type="NCBI Taxonomy" id="422564"/>
    <lineage>
        <taxon>Eukaryota</taxon>
        <taxon>Viridiplantae</taxon>
        <taxon>Streptophyta</taxon>
        <taxon>Embryophyta</taxon>
        <taxon>Tracheophyta</taxon>
        <taxon>Spermatophyta</taxon>
        <taxon>Magnoliopsida</taxon>
        <taxon>Liliopsida</taxon>
        <taxon>Poales</taxon>
        <taxon>Poaceae</taxon>
        <taxon>PACMAD clade</taxon>
        <taxon>Panicoideae</taxon>
        <taxon>Andropogonodae</taxon>
        <taxon>Andropogoneae</taxon>
        <taxon>Saccharinae</taxon>
        <taxon>Miscanthus</taxon>
    </lineage>
</organism>
<keyword evidence="10" id="KW-1185">Reference proteome</keyword>
<sequence length="164" mass="17592">MAAVALDPPPVAPDPAEVAAVGVGEELQEGYDQMMPTVEPSRRRRAGVLLHPTSLRGPHGIGDLGDEALAFLHWLHDAGCTLWQVLPLVPPGRTAGEDGSPYSGQGYKAIVEFDTVANLKRTTYCKAYKHSVNIRLKAEDAALFAAIDKSFARCILLECSGLNL</sequence>
<evidence type="ECO:0000313" key="10">
    <source>
        <dbReference type="Proteomes" id="UP000604825"/>
    </source>
</evidence>
<keyword evidence="5" id="KW-0808">Transferase</keyword>
<evidence type="ECO:0000256" key="5">
    <source>
        <dbReference type="ARBA" id="ARBA00022679"/>
    </source>
</evidence>
<proteinExistence type="inferred from homology"/>
<evidence type="ECO:0000313" key="9">
    <source>
        <dbReference type="EMBL" id="CAD6341602.1"/>
    </source>
</evidence>
<gene>
    <name evidence="9" type="ORF">NCGR_LOCUS65700</name>
</gene>